<dbReference type="EMBL" id="VSSQ01012077">
    <property type="protein sequence ID" value="MPM48390.1"/>
    <property type="molecule type" value="Genomic_DNA"/>
</dbReference>
<gene>
    <name evidence="1" type="ORF">SDC9_95115</name>
</gene>
<comment type="caution">
    <text evidence="1">The sequence shown here is derived from an EMBL/GenBank/DDBJ whole genome shotgun (WGS) entry which is preliminary data.</text>
</comment>
<evidence type="ECO:0000313" key="1">
    <source>
        <dbReference type="EMBL" id="MPM48390.1"/>
    </source>
</evidence>
<proteinExistence type="predicted"/>
<organism evidence="1">
    <name type="scientific">bioreactor metagenome</name>
    <dbReference type="NCBI Taxonomy" id="1076179"/>
    <lineage>
        <taxon>unclassified sequences</taxon>
        <taxon>metagenomes</taxon>
        <taxon>ecological metagenomes</taxon>
    </lineage>
</organism>
<sequence length="324" mass="36165">MTKRLPSHNVPLPLVADVVCYVNNKGSSRIEELRAFTNKSDAYIRSCLAICKLLDIIHEDGTVSSFVNELGKTPNEALKLNVLRKLIQEFEPFIIFIQYHLNGESLEDSARKVYTAFKFEGKDYLFLKDLFLAWGMTTDIFSPAPDSFVLETDIQERISIINSFAINLDDDMAIRMYIGNSLGADVFSSLLPAELAELVDAYKKCETDARGAIECTGRAFEDFLRRISLSVNIDASGKNGIGQIVNALYNHKNAAGILDNKIHSKQSSIGSAIADIRNMAGHSLEARTLERWDLTSHSAKMYAELVLSTIKSISNYVQHSNHTF</sequence>
<name>A0A645A5B3_9ZZZZ</name>
<protein>
    <submittedName>
        <fullName evidence="1">Uncharacterized protein</fullName>
    </submittedName>
</protein>
<accession>A0A645A5B3</accession>
<dbReference type="AlphaFoldDB" id="A0A645A5B3"/>
<reference evidence="1" key="1">
    <citation type="submission" date="2019-08" db="EMBL/GenBank/DDBJ databases">
        <authorList>
            <person name="Kucharzyk K."/>
            <person name="Murdoch R.W."/>
            <person name="Higgins S."/>
            <person name="Loffler F."/>
        </authorList>
    </citation>
    <scope>NUCLEOTIDE SEQUENCE</scope>
</reference>